<evidence type="ECO:0000313" key="1">
    <source>
        <dbReference type="EMBL" id="ETO06469.1"/>
    </source>
</evidence>
<comment type="caution">
    <text evidence="1">The sequence shown here is derived from an EMBL/GenBank/DDBJ whole genome shotgun (WGS) entry which is preliminary data.</text>
</comment>
<dbReference type="AlphaFoldDB" id="X6LXZ1"/>
<evidence type="ECO:0000313" key="2">
    <source>
        <dbReference type="Proteomes" id="UP000023152"/>
    </source>
</evidence>
<keyword evidence="2" id="KW-1185">Reference proteome</keyword>
<feature type="non-terminal residue" evidence="1">
    <location>
        <position position="1"/>
    </location>
</feature>
<sequence length="145" mass="17704">VQKNLKMIHKFKKMTHNTNKKRGKKFFFDKRPKTTNSFFIQSKIIFCNLYDYFVKFYEILQLTNLCVVLLLFQFKTNQSPFCLTLYKKNLKKRQSCREEYHCVSLMVYSSTSNVIIFFKYFQTIFKDKTIRSYDDNFLIIWNTVK</sequence>
<dbReference type="Proteomes" id="UP000023152">
    <property type="component" value="Unassembled WGS sequence"/>
</dbReference>
<gene>
    <name evidence="1" type="ORF">RFI_30923</name>
</gene>
<organism evidence="1 2">
    <name type="scientific">Reticulomyxa filosa</name>
    <dbReference type="NCBI Taxonomy" id="46433"/>
    <lineage>
        <taxon>Eukaryota</taxon>
        <taxon>Sar</taxon>
        <taxon>Rhizaria</taxon>
        <taxon>Retaria</taxon>
        <taxon>Foraminifera</taxon>
        <taxon>Monothalamids</taxon>
        <taxon>Reticulomyxidae</taxon>
        <taxon>Reticulomyxa</taxon>
    </lineage>
</organism>
<name>X6LXZ1_RETFI</name>
<dbReference type="EMBL" id="ASPP01027108">
    <property type="protein sequence ID" value="ETO06469.1"/>
    <property type="molecule type" value="Genomic_DNA"/>
</dbReference>
<reference evidence="1 2" key="1">
    <citation type="journal article" date="2013" name="Curr. Biol.">
        <title>The Genome of the Foraminiferan Reticulomyxa filosa.</title>
        <authorList>
            <person name="Glockner G."/>
            <person name="Hulsmann N."/>
            <person name="Schleicher M."/>
            <person name="Noegel A.A."/>
            <person name="Eichinger L."/>
            <person name="Gallinger C."/>
            <person name="Pawlowski J."/>
            <person name="Sierra R."/>
            <person name="Euteneuer U."/>
            <person name="Pillet L."/>
            <person name="Moustafa A."/>
            <person name="Platzer M."/>
            <person name="Groth M."/>
            <person name="Szafranski K."/>
            <person name="Schliwa M."/>
        </authorList>
    </citation>
    <scope>NUCLEOTIDE SEQUENCE [LARGE SCALE GENOMIC DNA]</scope>
</reference>
<protein>
    <submittedName>
        <fullName evidence="1">Uncharacterized protein</fullName>
    </submittedName>
</protein>
<accession>X6LXZ1</accession>
<proteinExistence type="predicted"/>